<dbReference type="HAMAP" id="MF_00108">
    <property type="entry name" value="IspD"/>
    <property type="match status" value="1"/>
</dbReference>
<comment type="catalytic activity">
    <reaction evidence="3">
        <text>2-C-methyl-D-erythritol 4-phosphate + CTP + H(+) = 4-CDP-2-C-methyl-D-erythritol + diphosphate</text>
        <dbReference type="Rhea" id="RHEA:13429"/>
        <dbReference type="ChEBI" id="CHEBI:15378"/>
        <dbReference type="ChEBI" id="CHEBI:33019"/>
        <dbReference type="ChEBI" id="CHEBI:37563"/>
        <dbReference type="ChEBI" id="CHEBI:57823"/>
        <dbReference type="ChEBI" id="CHEBI:58262"/>
        <dbReference type="EC" id="2.7.7.60"/>
    </reaction>
</comment>
<dbReference type="InterPro" id="IPR029044">
    <property type="entry name" value="Nucleotide-diphossugar_trans"/>
</dbReference>
<sequence>MKNQQTVVAVVPAAGVGSRMQADRPKQYLLLNGKTILEHTLNALISHPAVSRVVVAISADDPYFFSLPVANAPWLTVVTGGSERADSVHAAVITLCEHEWALVHDAARPCLDHHDIDNLLMVIEDSKVAGGILATPVRDTMKRAQVSGGDPVVRHTESRENLWHALTPQLFRAGELRQALAEGFSQDLAITDEASAMEAAGYRVALIDANPANIKITRPADMPLAAFYLQQISLQNQ</sequence>
<reference evidence="5" key="1">
    <citation type="submission" date="2014-12" db="EMBL/GenBank/DDBJ databases">
        <title>Complete genome sequence of a multi-drug resistant Klebsiella pneumoniae.</title>
        <authorList>
            <person name="Hua X."/>
            <person name="Chen Q."/>
            <person name="Li X."/>
            <person name="Feng Y."/>
            <person name="Ruan Z."/>
            <person name="Yu Y."/>
        </authorList>
    </citation>
    <scope>NUCLEOTIDE SEQUENCE [LARGE SCALE GENOMIC DNA]</scope>
    <source>
        <strain evidence="5">5.12</strain>
    </source>
</reference>
<evidence type="ECO:0000313" key="4">
    <source>
        <dbReference type="EMBL" id="QJR80408.1"/>
    </source>
</evidence>
<dbReference type="KEGG" id="apel:CA267_006275"/>
<evidence type="ECO:0000313" key="5">
    <source>
        <dbReference type="Proteomes" id="UP000219285"/>
    </source>
</evidence>
<proteinExistence type="inferred from homology"/>
<dbReference type="EC" id="2.7.7.60" evidence="3"/>
<keyword evidence="3" id="KW-0414">Isoprene biosynthesis</keyword>
<feature type="site" description="Transition state stabilizer" evidence="3">
    <location>
        <position position="26"/>
    </location>
</feature>
<evidence type="ECO:0000256" key="1">
    <source>
        <dbReference type="ARBA" id="ARBA00022679"/>
    </source>
</evidence>
<keyword evidence="1 3" id="KW-0808">Transferase</keyword>
<comment type="pathway">
    <text evidence="3">Isoprenoid biosynthesis; isopentenyl diphosphate biosynthesis via DXP pathway; isopentenyl diphosphate from 1-deoxy-D-xylulose 5-phosphate: step 2/6.</text>
</comment>
<gene>
    <name evidence="3 4" type="primary">ispD</name>
    <name evidence="4" type="ORF">CA267_006275</name>
</gene>
<feature type="site" description="Transition state stabilizer" evidence="3">
    <location>
        <position position="19"/>
    </location>
</feature>
<dbReference type="EMBL" id="CP052766">
    <property type="protein sequence ID" value="QJR80408.1"/>
    <property type="molecule type" value="Genomic_DNA"/>
</dbReference>
<dbReference type="AlphaFoldDB" id="A0A6M4MC71"/>
<dbReference type="InterPro" id="IPR001228">
    <property type="entry name" value="IspD"/>
</dbReference>
<protein>
    <recommendedName>
        <fullName evidence="3">2-C-methyl-D-erythritol 4-phosphate cytidylyltransferase</fullName>
        <ecNumber evidence="3">2.7.7.60</ecNumber>
    </recommendedName>
    <alternativeName>
        <fullName evidence="3">4-diphosphocytidyl-2C-methyl-D-erythritol synthase</fullName>
    </alternativeName>
    <alternativeName>
        <fullName evidence="3">MEP cytidylyltransferase</fullName>
        <shortName evidence="3">MCT</shortName>
    </alternativeName>
</protein>
<reference evidence="4 5" key="2">
    <citation type="submission" date="2020-04" db="EMBL/GenBank/DDBJ databases">
        <title>Complete genome sequence of Alteromonas pelagimontana 5.12T.</title>
        <authorList>
            <person name="Sinha R.K."/>
            <person name="Krishnan K.P."/>
            <person name="Kurian J.P."/>
        </authorList>
    </citation>
    <scope>NUCLEOTIDE SEQUENCE [LARGE SCALE GENOMIC DNA]</scope>
    <source>
        <strain evidence="4 5">5.12</strain>
    </source>
</reference>
<accession>A0A6M4MC71</accession>
<dbReference type="NCBIfam" id="TIGR00453">
    <property type="entry name" value="ispD"/>
    <property type="match status" value="1"/>
</dbReference>
<dbReference type="PANTHER" id="PTHR32125:SF4">
    <property type="entry name" value="2-C-METHYL-D-ERYTHRITOL 4-PHOSPHATE CYTIDYLYLTRANSFERASE, CHLOROPLASTIC"/>
    <property type="match status" value="1"/>
</dbReference>
<dbReference type="PANTHER" id="PTHR32125">
    <property type="entry name" value="2-C-METHYL-D-ERYTHRITOL 4-PHOSPHATE CYTIDYLYLTRANSFERASE, CHLOROPLASTIC"/>
    <property type="match status" value="1"/>
</dbReference>
<dbReference type="InterPro" id="IPR034683">
    <property type="entry name" value="IspD/TarI"/>
</dbReference>
<name>A0A6M4MC71_9ALTE</name>
<feature type="site" description="Positions MEP for the nucleophilic attack" evidence="3">
    <location>
        <position position="215"/>
    </location>
</feature>
<dbReference type="GO" id="GO:0050518">
    <property type="term" value="F:2-C-methyl-D-erythritol 4-phosphate cytidylyltransferase activity"/>
    <property type="evidence" value="ECO:0007669"/>
    <property type="project" value="UniProtKB-UniRule"/>
</dbReference>
<dbReference type="FunFam" id="3.90.550.10:FF:000003">
    <property type="entry name" value="2-C-methyl-D-erythritol 4-phosphate cytidylyltransferase"/>
    <property type="match status" value="1"/>
</dbReference>
<dbReference type="UniPathway" id="UPA00056">
    <property type="reaction ID" value="UER00093"/>
</dbReference>
<comment type="similarity">
    <text evidence="3">Belongs to the IspD/TarI cytidylyltransferase family. IspD subfamily.</text>
</comment>
<dbReference type="RefSeq" id="WP_075608279.1">
    <property type="nucleotide sequence ID" value="NZ_CP052766.1"/>
</dbReference>
<dbReference type="InterPro" id="IPR050088">
    <property type="entry name" value="IspD/TarI_cytidylyltransf_bact"/>
</dbReference>
<feature type="site" description="Positions MEP for the nucleophilic attack" evidence="3">
    <location>
        <position position="159"/>
    </location>
</feature>
<comment type="function">
    <text evidence="3">Catalyzes the formation of 4-diphosphocytidyl-2-C-methyl-D-erythritol from CTP and 2-C-methyl-D-erythritol 4-phosphate (MEP).</text>
</comment>
<dbReference type="SUPFAM" id="SSF53448">
    <property type="entry name" value="Nucleotide-diphospho-sugar transferases"/>
    <property type="match status" value="1"/>
</dbReference>
<dbReference type="Gene3D" id="3.90.550.10">
    <property type="entry name" value="Spore Coat Polysaccharide Biosynthesis Protein SpsA, Chain A"/>
    <property type="match status" value="1"/>
</dbReference>
<keyword evidence="5" id="KW-1185">Reference proteome</keyword>
<evidence type="ECO:0000256" key="3">
    <source>
        <dbReference type="HAMAP-Rule" id="MF_00108"/>
    </source>
</evidence>
<evidence type="ECO:0000256" key="2">
    <source>
        <dbReference type="ARBA" id="ARBA00022695"/>
    </source>
</evidence>
<dbReference type="Pfam" id="PF01128">
    <property type="entry name" value="IspD"/>
    <property type="match status" value="1"/>
</dbReference>
<organism evidence="4 5">
    <name type="scientific">Alteromonas pelagimontana</name>
    <dbReference type="NCBI Taxonomy" id="1858656"/>
    <lineage>
        <taxon>Bacteria</taxon>
        <taxon>Pseudomonadati</taxon>
        <taxon>Pseudomonadota</taxon>
        <taxon>Gammaproteobacteria</taxon>
        <taxon>Alteromonadales</taxon>
        <taxon>Alteromonadaceae</taxon>
        <taxon>Alteromonas/Salinimonas group</taxon>
        <taxon>Alteromonas</taxon>
    </lineage>
</organism>
<dbReference type="CDD" id="cd02516">
    <property type="entry name" value="CDP-ME_synthetase"/>
    <property type="match status" value="1"/>
</dbReference>
<keyword evidence="2 3" id="KW-0548">Nucleotidyltransferase</keyword>
<dbReference type="OrthoDB" id="9806837at2"/>
<dbReference type="GO" id="GO:0019288">
    <property type="term" value="P:isopentenyl diphosphate biosynthetic process, methylerythritol 4-phosphate pathway"/>
    <property type="evidence" value="ECO:0007669"/>
    <property type="project" value="UniProtKB-UniRule"/>
</dbReference>
<dbReference type="Proteomes" id="UP000219285">
    <property type="component" value="Chromosome"/>
</dbReference>